<dbReference type="AlphaFoldDB" id="A0AAV6VZE7"/>
<protein>
    <submittedName>
        <fullName evidence="1">Uncharacterized protein</fullName>
    </submittedName>
</protein>
<evidence type="ECO:0000313" key="2">
    <source>
        <dbReference type="Proteomes" id="UP000827092"/>
    </source>
</evidence>
<accession>A0AAV6VZE7</accession>
<dbReference type="EMBL" id="JAFNEN010000001">
    <property type="protein sequence ID" value="KAG8202049.1"/>
    <property type="molecule type" value="Genomic_DNA"/>
</dbReference>
<comment type="caution">
    <text evidence="1">The sequence shown here is derived from an EMBL/GenBank/DDBJ whole genome shotgun (WGS) entry which is preliminary data.</text>
</comment>
<name>A0AAV6VZE7_9ARAC</name>
<reference evidence="1 2" key="1">
    <citation type="journal article" date="2022" name="Nat. Ecol. Evol.">
        <title>A masculinizing supergene underlies an exaggerated male reproductive morph in a spider.</title>
        <authorList>
            <person name="Hendrickx F."/>
            <person name="De Corte Z."/>
            <person name="Sonet G."/>
            <person name="Van Belleghem S.M."/>
            <person name="Kostlbacher S."/>
            <person name="Vangestel C."/>
        </authorList>
    </citation>
    <scope>NUCLEOTIDE SEQUENCE [LARGE SCALE GENOMIC DNA]</scope>
    <source>
        <strain evidence="1">W744_W776</strain>
    </source>
</reference>
<keyword evidence="2" id="KW-1185">Reference proteome</keyword>
<gene>
    <name evidence="1" type="ORF">JTE90_010414</name>
</gene>
<sequence length="95" mass="10954">MKKTRTSSIIPQSQGVFFYYPTKTTFLTSIPSPGDSRHYTIPQTDRYKENCRKEEGSLANKKEEIARRDNRRMFNSIIHGSVSGNPGVERQPFNQ</sequence>
<evidence type="ECO:0000313" key="1">
    <source>
        <dbReference type="EMBL" id="KAG8202049.1"/>
    </source>
</evidence>
<proteinExistence type="predicted"/>
<organism evidence="1 2">
    <name type="scientific">Oedothorax gibbosus</name>
    <dbReference type="NCBI Taxonomy" id="931172"/>
    <lineage>
        <taxon>Eukaryota</taxon>
        <taxon>Metazoa</taxon>
        <taxon>Ecdysozoa</taxon>
        <taxon>Arthropoda</taxon>
        <taxon>Chelicerata</taxon>
        <taxon>Arachnida</taxon>
        <taxon>Araneae</taxon>
        <taxon>Araneomorphae</taxon>
        <taxon>Entelegynae</taxon>
        <taxon>Araneoidea</taxon>
        <taxon>Linyphiidae</taxon>
        <taxon>Erigoninae</taxon>
        <taxon>Oedothorax</taxon>
    </lineage>
</organism>
<dbReference type="Proteomes" id="UP000827092">
    <property type="component" value="Unassembled WGS sequence"/>
</dbReference>